<dbReference type="InterPro" id="IPR019293">
    <property type="entry name" value="ThiN"/>
</dbReference>
<comment type="pathway">
    <text evidence="1">Cofactor biosynthesis; thiamine diphosphate biosynthesis.</text>
</comment>
<name>A0A7V0IAJ1_DESA2</name>
<evidence type="ECO:0000256" key="2">
    <source>
        <dbReference type="ARBA" id="ARBA00012135"/>
    </source>
</evidence>
<feature type="non-terminal residue" evidence="5">
    <location>
        <position position="1"/>
    </location>
</feature>
<dbReference type="InterPro" id="IPR029056">
    <property type="entry name" value="Ribokinase-like"/>
</dbReference>
<evidence type="ECO:0000259" key="3">
    <source>
        <dbReference type="Pfam" id="PF08543"/>
    </source>
</evidence>
<dbReference type="CDD" id="cd01169">
    <property type="entry name" value="HMPP_kinase"/>
    <property type="match status" value="1"/>
</dbReference>
<dbReference type="GO" id="GO:0008902">
    <property type="term" value="F:hydroxymethylpyrimidine kinase activity"/>
    <property type="evidence" value="ECO:0007669"/>
    <property type="project" value="UniProtKB-EC"/>
</dbReference>
<dbReference type="GO" id="GO:0009228">
    <property type="term" value="P:thiamine biosynthetic process"/>
    <property type="evidence" value="ECO:0007669"/>
    <property type="project" value="InterPro"/>
</dbReference>
<proteinExistence type="predicted"/>
<accession>A0A7V0IAJ1</accession>
<dbReference type="Pfam" id="PF08543">
    <property type="entry name" value="Phos_pyr_kin"/>
    <property type="match status" value="1"/>
</dbReference>
<dbReference type="PANTHER" id="PTHR20858:SF17">
    <property type="entry name" value="HYDROXYMETHYLPYRIMIDINE_PHOSPHOMETHYLPYRIMIDINE KINASE THI20-RELATED"/>
    <property type="match status" value="1"/>
</dbReference>
<keyword evidence="5" id="KW-0808">Transferase</keyword>
<dbReference type="InterPro" id="IPR013749">
    <property type="entry name" value="PM/HMP-P_kinase-1"/>
</dbReference>
<sequence length="440" mass="48867">IVCVVLIIAGFDPCGGAGLQADLKTVTLLGGTGLTIATALTVQNSKYVKDSFPLDKEILEKQFNILYEDFKIDGVKIGMLPNTEIIRLVERKIKEFSLKNIILDPVIKAKDGFLLNEAIETMLSCLFPLADLVTPNIDEVEYILGKRPSNVSQMKEASLELKKFGPKAILIKAGEFSLATDILYDGYNFYIWETTKRQNLPVHGTGCVLSSAIATFLAKGFSLLEAVNKAKEVITLAVDGALSLGKGNLLSNPFAYVEKQKAYYEVIEALNKGLKELQCVSDATKIMPEVRMNLVYALPYAREVAEVAGFPGRLTLINGKICAYASPAFGVSHHMASVVLKVMEFDNSFRAAMNIRYHPDIIERAKYLGYKVIKISREKEPLTIKEKEGMSLPWITQIAIKKLKSVPDFIYDEGDFGKEPMIRVLGRDPFDVIKKMLKCF</sequence>
<dbReference type="Gene3D" id="3.40.1190.20">
    <property type="match status" value="1"/>
</dbReference>
<keyword evidence="5" id="KW-0418">Kinase</keyword>
<comment type="caution">
    <text evidence="5">The sequence shown here is derived from an EMBL/GenBank/DDBJ whole genome shotgun (WGS) entry which is preliminary data.</text>
</comment>
<protein>
    <recommendedName>
        <fullName evidence="2">hydroxymethylpyrimidine kinase</fullName>
        <ecNumber evidence="2">2.7.1.49</ecNumber>
    </recommendedName>
</protein>
<dbReference type="SUPFAM" id="SSF53613">
    <property type="entry name" value="Ribokinase-like"/>
    <property type="match status" value="1"/>
</dbReference>
<dbReference type="GO" id="GO:0009229">
    <property type="term" value="P:thiamine diphosphate biosynthetic process"/>
    <property type="evidence" value="ECO:0007669"/>
    <property type="project" value="UniProtKB-UniPathway"/>
</dbReference>
<dbReference type="AlphaFoldDB" id="A0A7V0IAJ1"/>
<dbReference type="UniPathway" id="UPA00060">
    <property type="reaction ID" value="UER00138"/>
</dbReference>
<gene>
    <name evidence="5" type="primary">thiD</name>
    <name evidence="5" type="ORF">ENF30_02965</name>
</gene>
<dbReference type="GO" id="GO:0008972">
    <property type="term" value="F:phosphomethylpyrimidine kinase activity"/>
    <property type="evidence" value="ECO:0007669"/>
    <property type="project" value="InterPro"/>
</dbReference>
<evidence type="ECO:0000313" key="5">
    <source>
        <dbReference type="EMBL" id="HDD35743.1"/>
    </source>
</evidence>
<dbReference type="InterPro" id="IPR004399">
    <property type="entry name" value="HMP/HMP-P_kinase_dom"/>
</dbReference>
<reference evidence="5" key="1">
    <citation type="journal article" date="2020" name="mSystems">
        <title>Genome- and Community-Level Interaction Insights into Carbon Utilization and Element Cycling Functions of Hydrothermarchaeota in Hydrothermal Sediment.</title>
        <authorList>
            <person name="Zhou Z."/>
            <person name="Liu Y."/>
            <person name="Xu W."/>
            <person name="Pan J."/>
            <person name="Luo Z.H."/>
            <person name="Li M."/>
        </authorList>
    </citation>
    <scope>NUCLEOTIDE SEQUENCE [LARGE SCALE GENOMIC DNA]</scope>
    <source>
        <strain evidence="5">HyVt-113</strain>
    </source>
</reference>
<dbReference type="InterPro" id="IPR036409">
    <property type="entry name" value="Aldolase_II/adducin_N_sf"/>
</dbReference>
<dbReference type="NCBIfam" id="TIGR00097">
    <property type="entry name" value="HMP-P_kinase"/>
    <property type="match status" value="1"/>
</dbReference>
<evidence type="ECO:0000256" key="1">
    <source>
        <dbReference type="ARBA" id="ARBA00004948"/>
    </source>
</evidence>
<dbReference type="SUPFAM" id="SSF53639">
    <property type="entry name" value="AraD/HMP-PK domain-like"/>
    <property type="match status" value="1"/>
</dbReference>
<feature type="domain" description="Thiamine-phosphate synthase ThiN" evidence="4">
    <location>
        <begin position="270"/>
        <end position="438"/>
    </location>
</feature>
<dbReference type="EMBL" id="DQWQ01000130">
    <property type="protein sequence ID" value="HDD35743.1"/>
    <property type="molecule type" value="Genomic_DNA"/>
</dbReference>
<dbReference type="PANTHER" id="PTHR20858">
    <property type="entry name" value="PHOSPHOMETHYLPYRIMIDINE KINASE"/>
    <property type="match status" value="1"/>
</dbReference>
<organism evidence="5">
    <name type="scientific">Desulfofervidus auxilii</name>
    <dbReference type="NCBI Taxonomy" id="1621989"/>
    <lineage>
        <taxon>Bacteria</taxon>
        <taxon>Pseudomonadati</taxon>
        <taxon>Thermodesulfobacteriota</taxon>
        <taxon>Candidatus Desulfofervidia</taxon>
        <taxon>Candidatus Desulfofervidales</taxon>
        <taxon>Candidatus Desulfofervidaceae</taxon>
        <taxon>Candidatus Desulfofervidus</taxon>
    </lineage>
</organism>
<dbReference type="Gene3D" id="3.40.225.10">
    <property type="entry name" value="Class II aldolase/adducin N-terminal domain"/>
    <property type="match status" value="1"/>
</dbReference>
<evidence type="ECO:0000259" key="4">
    <source>
        <dbReference type="Pfam" id="PF10120"/>
    </source>
</evidence>
<dbReference type="GO" id="GO:0005829">
    <property type="term" value="C:cytosol"/>
    <property type="evidence" value="ECO:0007669"/>
    <property type="project" value="TreeGrafter"/>
</dbReference>
<dbReference type="Proteomes" id="UP000885706">
    <property type="component" value="Unassembled WGS sequence"/>
</dbReference>
<dbReference type="Pfam" id="PF10120">
    <property type="entry name" value="ThiN"/>
    <property type="match status" value="1"/>
</dbReference>
<dbReference type="EC" id="2.7.1.49" evidence="2"/>
<feature type="domain" description="Pyridoxamine kinase/Phosphomethylpyrimidine kinase" evidence="3">
    <location>
        <begin position="12"/>
        <end position="248"/>
    </location>
</feature>